<dbReference type="STRING" id="162209.IJ22_08480"/>
<evidence type="ECO:0000313" key="7">
    <source>
        <dbReference type="Proteomes" id="UP000061660"/>
    </source>
</evidence>
<gene>
    <name evidence="6" type="ORF">IJ22_08480</name>
</gene>
<proteinExistence type="predicted"/>
<dbReference type="OrthoDB" id="1975037at2"/>
<sequence>MPKYFYRLILFTLLLVAAPVVSIGMISYHIASQDIERKVNEGNAQILLQNQMRIEEVLKNVEMAAVQYLNSSLVMDSIHDPLTPEDFQTIANLGRGLYNLHSLSGVADTYLVNMEMDWMISKLGFTTIKEFSDRNVLDEYADYPQNLFWLASGSGQGKQDNGVREKEGDRIRLIVKLPMIATSTAPKALLLIDMSHSELEQDLAQDKTLGDIYILNRERVPFLSNPGSVPIQDVVMEKLRTVTDASGYFEGDAMAVNYKVSPYNNWTYASVVSIEGMTRESKKIAMLTLNVCLVIFVVIAAIAFYGSRRMYSPIRRLFVIMEQIGGEPADSKKKDEFAFIEDRFHALFSTRKQLQQQLHGQLSQMKEFFLLKLFMGQITESEFLFKSETYGFAGKGKALGVLALQIDSLQETRYMESDKELLLFAINNIVGELLPGHRLVGALLFDQSQVSLLTGDTDEPAENKAYFHQTAEQIKSKVHELLQLKTSIGISRSFFRYTDAMNAYSEALDALKRRIRLGSDIILHYDDFVPAHGDVKSLIPPLHHLEDYIVNAFTSGDAESAMEHFDHYVASITERDIQFNDYQVFMLQLVARIYQLVRNEGGRLDGLIGSNSAVTQFVKLNTVQEVSVWFKTELLPPTIAFFKKRADSEYINTAHQMVQMIHEQYDEDISLESCAAALKFHPVYLSRVFKKEIGVTFIEYLTDYRMTMAKMMLEHTDLKITEIADRLNYTNSTGFIRTFRKLTGMTPGQYRQTLSKLK</sequence>
<dbReference type="RefSeq" id="WP_062407455.1">
    <property type="nucleotide sequence ID" value="NZ_CP013652.1"/>
</dbReference>
<dbReference type="InterPro" id="IPR018060">
    <property type="entry name" value="HTH_AraC"/>
</dbReference>
<evidence type="ECO:0000259" key="5">
    <source>
        <dbReference type="PROSITE" id="PS01124"/>
    </source>
</evidence>
<dbReference type="PROSITE" id="PS01124">
    <property type="entry name" value="HTH_ARAC_FAMILY_2"/>
    <property type="match status" value="1"/>
</dbReference>
<dbReference type="Proteomes" id="UP000061660">
    <property type="component" value="Chromosome"/>
</dbReference>
<dbReference type="Gene3D" id="1.10.10.60">
    <property type="entry name" value="Homeodomain-like"/>
    <property type="match status" value="2"/>
</dbReference>
<keyword evidence="4" id="KW-0472">Membrane</keyword>
<dbReference type="PRINTS" id="PR00032">
    <property type="entry name" value="HTHARAC"/>
</dbReference>
<dbReference type="InterPro" id="IPR020449">
    <property type="entry name" value="Tscrpt_reg_AraC-type_HTH"/>
</dbReference>
<keyword evidence="4" id="KW-1133">Transmembrane helix</keyword>
<dbReference type="KEGG" id="pnp:IJ22_08480"/>
<dbReference type="InterPro" id="IPR009057">
    <property type="entry name" value="Homeodomain-like_sf"/>
</dbReference>
<reference evidence="7" key="1">
    <citation type="submission" date="2015-12" db="EMBL/GenBank/DDBJ databases">
        <title>Complete genome sequences of two moderately thermophilic Paenibacillus species.</title>
        <authorList>
            <person name="Butler R.III."/>
            <person name="Wang J."/>
            <person name="Stark B.C."/>
            <person name="Pombert J.-F."/>
        </authorList>
    </citation>
    <scope>NUCLEOTIDE SEQUENCE [LARGE SCALE GENOMIC DNA]</scope>
    <source>
        <strain evidence="7">32O-Y</strain>
    </source>
</reference>
<accession>A0A0U2W418</accession>
<dbReference type="SMART" id="SM00342">
    <property type="entry name" value="HTH_ARAC"/>
    <property type="match status" value="1"/>
</dbReference>
<feature type="transmembrane region" description="Helical" evidence="4">
    <location>
        <begin position="284"/>
        <end position="306"/>
    </location>
</feature>
<keyword evidence="1" id="KW-0805">Transcription regulation</keyword>
<dbReference type="InterPro" id="IPR018062">
    <property type="entry name" value="HTH_AraC-typ_CS"/>
</dbReference>
<evidence type="ECO:0000256" key="4">
    <source>
        <dbReference type="SAM" id="Phobius"/>
    </source>
</evidence>
<reference evidence="6 7" key="2">
    <citation type="journal article" date="2016" name="Genome Announc.">
        <title>Complete Genome Sequences of Two Interactive Moderate Thermophiles, Paenibacillus napthalenovorans 32O-Y and Paenibacillus sp. 32O-W.</title>
        <authorList>
            <person name="Butler R.R.III."/>
            <person name="Wang J."/>
            <person name="Stark B.C."/>
            <person name="Pombert J.F."/>
        </authorList>
    </citation>
    <scope>NUCLEOTIDE SEQUENCE [LARGE SCALE GENOMIC DNA]</scope>
    <source>
        <strain evidence="6 7">32O-Y</strain>
    </source>
</reference>
<dbReference type="PROSITE" id="PS00041">
    <property type="entry name" value="HTH_ARAC_FAMILY_1"/>
    <property type="match status" value="1"/>
</dbReference>
<dbReference type="PANTHER" id="PTHR43280:SF28">
    <property type="entry name" value="HTH-TYPE TRANSCRIPTIONAL ACTIVATOR RHAS"/>
    <property type="match status" value="1"/>
</dbReference>
<dbReference type="Pfam" id="PF12833">
    <property type="entry name" value="HTH_18"/>
    <property type="match status" value="1"/>
</dbReference>
<evidence type="ECO:0000256" key="3">
    <source>
        <dbReference type="ARBA" id="ARBA00023163"/>
    </source>
</evidence>
<dbReference type="EMBL" id="CP013652">
    <property type="protein sequence ID" value="ALS21230.1"/>
    <property type="molecule type" value="Genomic_DNA"/>
</dbReference>
<evidence type="ECO:0000313" key="6">
    <source>
        <dbReference type="EMBL" id="ALS21230.1"/>
    </source>
</evidence>
<keyword evidence="3" id="KW-0804">Transcription</keyword>
<dbReference type="GO" id="GO:0043565">
    <property type="term" value="F:sequence-specific DNA binding"/>
    <property type="evidence" value="ECO:0007669"/>
    <property type="project" value="InterPro"/>
</dbReference>
<dbReference type="GO" id="GO:0003700">
    <property type="term" value="F:DNA-binding transcription factor activity"/>
    <property type="evidence" value="ECO:0007669"/>
    <property type="project" value="InterPro"/>
</dbReference>
<protein>
    <submittedName>
        <fullName evidence="6">AraC family transcriptional regulator</fullName>
    </submittedName>
</protein>
<dbReference type="AlphaFoldDB" id="A0A0U2W418"/>
<keyword evidence="2" id="KW-0238">DNA-binding</keyword>
<dbReference type="SUPFAM" id="SSF46689">
    <property type="entry name" value="Homeodomain-like"/>
    <property type="match status" value="2"/>
</dbReference>
<dbReference type="PATRIC" id="fig|162209.4.peg.906"/>
<keyword evidence="4" id="KW-0812">Transmembrane</keyword>
<name>A0A0U2W418_9BACL</name>
<organism evidence="6 7">
    <name type="scientific">Paenibacillus naphthalenovorans</name>
    <dbReference type="NCBI Taxonomy" id="162209"/>
    <lineage>
        <taxon>Bacteria</taxon>
        <taxon>Bacillati</taxon>
        <taxon>Bacillota</taxon>
        <taxon>Bacilli</taxon>
        <taxon>Bacillales</taxon>
        <taxon>Paenibacillaceae</taxon>
        <taxon>Paenibacillus</taxon>
    </lineage>
</organism>
<evidence type="ECO:0000256" key="2">
    <source>
        <dbReference type="ARBA" id="ARBA00023125"/>
    </source>
</evidence>
<keyword evidence="7" id="KW-1185">Reference proteome</keyword>
<feature type="domain" description="HTH araC/xylS-type" evidence="5">
    <location>
        <begin position="655"/>
        <end position="753"/>
    </location>
</feature>
<evidence type="ECO:0000256" key="1">
    <source>
        <dbReference type="ARBA" id="ARBA00023015"/>
    </source>
</evidence>
<dbReference type="PANTHER" id="PTHR43280">
    <property type="entry name" value="ARAC-FAMILY TRANSCRIPTIONAL REGULATOR"/>
    <property type="match status" value="1"/>
</dbReference>